<keyword evidence="3" id="KW-0479">Metal-binding</keyword>
<comment type="cofactor">
    <cofactor evidence="3">
        <name>Zn(2+)</name>
        <dbReference type="ChEBI" id="CHEBI:29105"/>
    </cofactor>
    <text evidence="3">Binds 1 divalent metal cation per subunit.</text>
</comment>
<dbReference type="GO" id="GO:0005509">
    <property type="term" value="F:calcium ion binding"/>
    <property type="evidence" value="ECO:0007669"/>
    <property type="project" value="TreeGrafter"/>
</dbReference>
<protein>
    <submittedName>
        <fullName evidence="5">SMP-30/gluconolactonase/LRE family protein</fullName>
    </submittedName>
</protein>
<feature type="domain" description="SMP-30/Gluconolactonase/LRE-like region" evidence="4">
    <location>
        <begin position="14"/>
        <end position="264"/>
    </location>
</feature>
<evidence type="ECO:0000313" key="6">
    <source>
        <dbReference type="Proteomes" id="UP000633219"/>
    </source>
</evidence>
<feature type="active site" description="Proton donor/acceptor" evidence="2">
    <location>
        <position position="205"/>
    </location>
</feature>
<sequence>MTDINVIAGVFDLVGESPFWDRPAGTLHWVDIVGKKIRSLNIKTGSLTSHDTEDFPTALALSSRSTAIVAFGQGVFFMDLANGLLSPVVRPEGGNPVMRLNEGKCDPRGRFWVASMESNLNTDGSGREMEAWCGSLYRIDGIEKATRFGASTYSIPNTMAWSPDRTLFYVGDTLRNQIHVWDYDDESGAIENRRLFVEGGPGLPDGACMDSEGFLWSARFGGGRVLRFDPKGKIEREVILPASNPTACTFGGEDLKTLFITSARFGLQEQQVARNPLEGAIFAVTTDIVGQGENYCALRMPNQGD</sequence>
<dbReference type="EMBL" id="JAEQNC010000003">
    <property type="protein sequence ID" value="MBL0371568.1"/>
    <property type="molecule type" value="Genomic_DNA"/>
</dbReference>
<dbReference type="AlphaFoldDB" id="A0A936YL53"/>
<dbReference type="Gene3D" id="2.120.10.30">
    <property type="entry name" value="TolB, C-terminal domain"/>
    <property type="match status" value="1"/>
</dbReference>
<evidence type="ECO:0000256" key="2">
    <source>
        <dbReference type="PIRSR" id="PIRSR605511-1"/>
    </source>
</evidence>
<dbReference type="InterPro" id="IPR005511">
    <property type="entry name" value="SMP-30"/>
</dbReference>
<reference evidence="5" key="1">
    <citation type="submission" date="2021-01" db="EMBL/GenBank/DDBJ databases">
        <title>Rhizobium sp. strain KVB221 16S ribosomal RNA gene Genome sequencing and assembly.</title>
        <authorList>
            <person name="Kang M."/>
        </authorList>
    </citation>
    <scope>NUCLEOTIDE SEQUENCE</scope>
    <source>
        <strain evidence="5">KVB221</strain>
    </source>
</reference>
<dbReference type="PANTHER" id="PTHR10907:SF47">
    <property type="entry name" value="REGUCALCIN"/>
    <property type="match status" value="1"/>
</dbReference>
<feature type="binding site" evidence="3">
    <location>
        <position position="101"/>
    </location>
    <ligand>
        <name>substrate</name>
    </ligand>
</feature>
<name>A0A936YL53_9HYPH</name>
<feature type="binding site" evidence="3">
    <location>
        <position position="99"/>
    </location>
    <ligand>
        <name>substrate</name>
    </ligand>
</feature>
<evidence type="ECO:0000256" key="1">
    <source>
        <dbReference type="ARBA" id="ARBA00008853"/>
    </source>
</evidence>
<evidence type="ECO:0000313" key="5">
    <source>
        <dbReference type="EMBL" id="MBL0371568.1"/>
    </source>
</evidence>
<organism evidence="5 6">
    <name type="scientific">Rhizobium setariae</name>
    <dbReference type="NCBI Taxonomy" id="2801340"/>
    <lineage>
        <taxon>Bacteria</taxon>
        <taxon>Pseudomonadati</taxon>
        <taxon>Pseudomonadota</taxon>
        <taxon>Alphaproteobacteria</taxon>
        <taxon>Hyphomicrobiales</taxon>
        <taxon>Rhizobiaceae</taxon>
        <taxon>Rhizobium/Agrobacterium group</taxon>
        <taxon>Rhizobium</taxon>
    </lineage>
</organism>
<dbReference type="RefSeq" id="WP_201654608.1">
    <property type="nucleotide sequence ID" value="NZ_JAEQNC010000003.1"/>
</dbReference>
<feature type="binding site" evidence="3">
    <location>
        <position position="157"/>
    </location>
    <ligand>
        <name>a divalent metal cation</name>
        <dbReference type="ChEBI" id="CHEBI:60240"/>
    </ligand>
</feature>
<evidence type="ECO:0000256" key="3">
    <source>
        <dbReference type="PIRSR" id="PIRSR605511-2"/>
    </source>
</evidence>
<feature type="binding site" evidence="3">
    <location>
        <position position="16"/>
    </location>
    <ligand>
        <name>a divalent metal cation</name>
        <dbReference type="ChEBI" id="CHEBI:60240"/>
    </ligand>
</feature>
<gene>
    <name evidence="5" type="ORF">JJB09_05965</name>
</gene>
<dbReference type="GO" id="GO:0004341">
    <property type="term" value="F:gluconolactonase activity"/>
    <property type="evidence" value="ECO:0007669"/>
    <property type="project" value="TreeGrafter"/>
</dbReference>
<keyword evidence="3" id="KW-0862">Zinc</keyword>
<feature type="binding site" evidence="3">
    <location>
        <position position="205"/>
    </location>
    <ligand>
        <name>a divalent metal cation</name>
        <dbReference type="ChEBI" id="CHEBI:60240"/>
    </ligand>
</feature>
<dbReference type="SUPFAM" id="SSF63829">
    <property type="entry name" value="Calcium-dependent phosphotriesterase"/>
    <property type="match status" value="1"/>
</dbReference>
<proteinExistence type="inferred from homology"/>
<comment type="similarity">
    <text evidence="1">Belongs to the SMP-30/CGR1 family.</text>
</comment>
<comment type="caution">
    <text evidence="5">The sequence shown here is derived from an EMBL/GenBank/DDBJ whole genome shotgun (WGS) entry which is preliminary data.</text>
</comment>
<dbReference type="InterPro" id="IPR011042">
    <property type="entry name" value="6-blade_b-propeller_TolB-like"/>
</dbReference>
<dbReference type="Proteomes" id="UP000633219">
    <property type="component" value="Unassembled WGS sequence"/>
</dbReference>
<keyword evidence="6" id="KW-1185">Reference proteome</keyword>
<accession>A0A936YL53</accession>
<evidence type="ECO:0000259" key="4">
    <source>
        <dbReference type="Pfam" id="PF08450"/>
    </source>
</evidence>
<dbReference type="PANTHER" id="PTHR10907">
    <property type="entry name" value="REGUCALCIN"/>
    <property type="match status" value="1"/>
</dbReference>
<dbReference type="InterPro" id="IPR013658">
    <property type="entry name" value="SGL"/>
</dbReference>
<dbReference type="PRINTS" id="PR01790">
    <property type="entry name" value="SMP30FAMILY"/>
</dbReference>
<dbReference type="Pfam" id="PF08450">
    <property type="entry name" value="SGL"/>
    <property type="match status" value="1"/>
</dbReference>
<dbReference type="GO" id="GO:0019853">
    <property type="term" value="P:L-ascorbic acid biosynthetic process"/>
    <property type="evidence" value="ECO:0007669"/>
    <property type="project" value="TreeGrafter"/>
</dbReference>